<reference evidence="2" key="1">
    <citation type="submission" date="2018-06" db="EMBL/GenBank/DDBJ databases">
        <authorList>
            <person name="Zhirakovskaya E."/>
        </authorList>
    </citation>
    <scope>NUCLEOTIDE SEQUENCE</scope>
</reference>
<dbReference type="InterPro" id="IPR010177">
    <property type="entry name" value="Paired_CXXCH_1"/>
</dbReference>
<gene>
    <name evidence="2" type="ORF">MNBD_NITROSPINAE04-1551</name>
</gene>
<dbReference type="Pfam" id="PF09699">
    <property type="entry name" value="Paired_CXXCH_1"/>
    <property type="match status" value="1"/>
</dbReference>
<dbReference type="EMBL" id="UOGA01000321">
    <property type="protein sequence ID" value="VAX25988.1"/>
    <property type="molecule type" value="Genomic_DNA"/>
</dbReference>
<sequence length="282" mass="28841">MNQTLKSSAWCSFSAFVAVATLLVFSGGPAFAGIADTKHNLGTTGSGANHLTTGTAEICVFCHTPHGADNSAVVPLWNRNLGDGTGFTTYASLGTSTLDAKTATLVGSVSIACLSCHDGTQAMDVMINQPGSGGYNPSGAAATGNVWAGSSQLNDPTKITTIGTDLSNDHPIGIQYAGGGYSTANLTASGGTTDPDFNATATALVGSTQVWWIDTSSGTTNTREKTDILLYTRAAGDGYSGQSNSEPFVECASCHDPHNSINPTFLRISNDGSAVCLACHNK</sequence>
<evidence type="ECO:0000313" key="2">
    <source>
        <dbReference type="EMBL" id="VAX25988.1"/>
    </source>
</evidence>
<accession>A0A3B1CPR1</accession>
<dbReference type="NCBIfam" id="TIGR01905">
    <property type="entry name" value="paired_CXXCH_1"/>
    <property type="match status" value="1"/>
</dbReference>
<feature type="domain" description="Doubled CXXCH motif" evidence="1">
    <location>
        <begin position="250"/>
        <end position="282"/>
    </location>
</feature>
<protein>
    <submittedName>
        <fullName evidence="2">Cytochrome c family protein</fullName>
    </submittedName>
</protein>
<dbReference type="AlphaFoldDB" id="A0A3B1CPR1"/>
<name>A0A3B1CPR1_9ZZZZ</name>
<dbReference type="SUPFAM" id="SSF48695">
    <property type="entry name" value="Multiheme cytochromes"/>
    <property type="match status" value="1"/>
</dbReference>
<dbReference type="InterPro" id="IPR036280">
    <property type="entry name" value="Multihaem_cyt_sf"/>
</dbReference>
<evidence type="ECO:0000259" key="1">
    <source>
        <dbReference type="Pfam" id="PF09699"/>
    </source>
</evidence>
<organism evidence="2">
    <name type="scientific">hydrothermal vent metagenome</name>
    <dbReference type="NCBI Taxonomy" id="652676"/>
    <lineage>
        <taxon>unclassified sequences</taxon>
        <taxon>metagenomes</taxon>
        <taxon>ecological metagenomes</taxon>
    </lineage>
</organism>
<proteinExistence type="predicted"/>